<dbReference type="Gene3D" id="3.40.50.1440">
    <property type="entry name" value="Tubulin/FtsZ, GTPase domain"/>
    <property type="match status" value="1"/>
</dbReference>
<evidence type="ECO:0000313" key="15">
    <source>
        <dbReference type="EMBL" id="KAK9305044.1"/>
    </source>
</evidence>
<evidence type="ECO:0008006" key="17">
    <source>
        <dbReference type="Google" id="ProtNLM"/>
    </source>
</evidence>
<dbReference type="PROSITE" id="PS00228">
    <property type="entry name" value="TUBULIN_B_AUTOREG"/>
    <property type="match status" value="1"/>
</dbReference>
<evidence type="ECO:0000256" key="10">
    <source>
        <dbReference type="ARBA" id="ARBA00023134"/>
    </source>
</evidence>
<evidence type="ECO:0000259" key="13">
    <source>
        <dbReference type="SMART" id="SM00864"/>
    </source>
</evidence>
<reference evidence="15 16" key="1">
    <citation type="submission" date="2024-05" db="EMBL/GenBank/DDBJ databases">
        <title>The nuclear and mitochondrial genome assemblies of Tetragonisca angustula (Apidae: Meliponini), a tiny yet remarkable pollinator in the Neotropics.</title>
        <authorList>
            <person name="Ferrari R."/>
            <person name="Ricardo P.C."/>
            <person name="Dias F.C."/>
            <person name="Araujo N.S."/>
            <person name="Soares D.O."/>
            <person name="Zhou Q.-S."/>
            <person name="Zhu C.-D."/>
            <person name="Coutinho L."/>
            <person name="Airas M.C."/>
            <person name="Batista T.M."/>
        </authorList>
    </citation>
    <scope>NUCLEOTIDE SEQUENCE [LARGE SCALE GENOMIC DNA]</scope>
    <source>
        <strain evidence="15">ASF017062</strain>
        <tissue evidence="15">Abdomen</tissue>
    </source>
</reference>
<dbReference type="SUPFAM" id="SSF52490">
    <property type="entry name" value="Tubulin nucleotide-binding domain-like"/>
    <property type="match status" value="1"/>
</dbReference>
<dbReference type="GO" id="GO:0005525">
    <property type="term" value="F:GTP binding"/>
    <property type="evidence" value="ECO:0007669"/>
    <property type="project" value="UniProtKB-KW"/>
</dbReference>
<comment type="caution">
    <text evidence="15">The sequence shown here is derived from an EMBL/GenBank/DDBJ whole genome shotgun (WGS) entry which is preliminary data.</text>
</comment>
<dbReference type="GO" id="GO:0005200">
    <property type="term" value="F:structural constituent of cytoskeleton"/>
    <property type="evidence" value="ECO:0007669"/>
    <property type="project" value="InterPro"/>
</dbReference>
<proteinExistence type="inferred from homology"/>
<keyword evidence="6" id="KW-0493">Microtubule</keyword>
<dbReference type="Pfam" id="PF00091">
    <property type="entry name" value="Tubulin"/>
    <property type="match status" value="1"/>
</dbReference>
<dbReference type="InterPro" id="IPR037103">
    <property type="entry name" value="Tubulin/FtsZ-like_C"/>
</dbReference>
<organism evidence="15 16">
    <name type="scientific">Tetragonisca angustula</name>
    <dbReference type="NCBI Taxonomy" id="166442"/>
    <lineage>
        <taxon>Eukaryota</taxon>
        <taxon>Metazoa</taxon>
        <taxon>Ecdysozoa</taxon>
        <taxon>Arthropoda</taxon>
        <taxon>Hexapoda</taxon>
        <taxon>Insecta</taxon>
        <taxon>Pterygota</taxon>
        <taxon>Neoptera</taxon>
        <taxon>Endopterygota</taxon>
        <taxon>Hymenoptera</taxon>
        <taxon>Apocrita</taxon>
        <taxon>Aculeata</taxon>
        <taxon>Apoidea</taxon>
        <taxon>Anthophila</taxon>
        <taxon>Apidae</taxon>
        <taxon>Tetragonisca</taxon>
    </lineage>
</organism>
<dbReference type="InterPro" id="IPR018316">
    <property type="entry name" value="Tubulin/FtsZ_2-layer-sand-dom"/>
</dbReference>
<dbReference type="AlphaFoldDB" id="A0AAW1A527"/>
<dbReference type="PRINTS" id="PR01161">
    <property type="entry name" value="TUBULIN"/>
</dbReference>
<sequence length="446" mass="49734">MREIVHVQVGQCGNNIGSKFWELVSDEHGLTVDGMFHGDSELQLQRINVYFVEGPGRRYVPRAILVDLDPGSLNAVMSGPCGRLFKPDNMAAGQAGAANNWAKGYYTEGAELADVALDLIRSEVEACDLMQGIQMVHSLSGGTGGGTSALLMAKLKEEYPERILKTYSVIPSPLMSNVVVEPYNAMLSLSKSIECTDQTFCIDNRALYHICTHVLKLATPTFNDLNHLISNYVSGITACFRFPGQLNTDLRKLLVNLVPFPRLHFFVPAYAPLLSRTARPYTILTVPELTQRLFHANSMFIYCDPRLAKFLTVAAIFRGRMSTKLVDEQMLNIRDRNSPYFVEWIPNNVQTAMCDVAPRGLSMSASLVSNTTAIQESFKKLANAFDGLLKKRAYLHWYAAEGMDEDEFSDCRSTIHDLVSDYQRQQEAVAETTIVDDDLAMTEDED</sequence>
<dbReference type="PRINTS" id="PR01163">
    <property type="entry name" value="BETATUBULIN"/>
</dbReference>
<dbReference type="CDD" id="cd02187">
    <property type="entry name" value="beta_tubulin"/>
    <property type="match status" value="1"/>
</dbReference>
<evidence type="ECO:0000259" key="14">
    <source>
        <dbReference type="SMART" id="SM00865"/>
    </source>
</evidence>
<dbReference type="InterPro" id="IPR002453">
    <property type="entry name" value="Beta_tubulin"/>
</dbReference>
<comment type="similarity">
    <text evidence="3">Belongs to the tubulin family.</text>
</comment>
<dbReference type="InterPro" id="IPR008280">
    <property type="entry name" value="Tub_FtsZ_C"/>
</dbReference>
<dbReference type="Gene3D" id="1.10.287.600">
    <property type="entry name" value="Helix hairpin bin"/>
    <property type="match status" value="1"/>
</dbReference>
<dbReference type="GO" id="GO:0005874">
    <property type="term" value="C:microtubule"/>
    <property type="evidence" value="ECO:0007669"/>
    <property type="project" value="UniProtKB-KW"/>
</dbReference>
<dbReference type="FunFam" id="3.40.50.1440:FF:000006">
    <property type="entry name" value="Tubulin beta chain"/>
    <property type="match status" value="1"/>
</dbReference>
<evidence type="ECO:0000256" key="6">
    <source>
        <dbReference type="ARBA" id="ARBA00022701"/>
    </source>
</evidence>
<keyword evidence="10" id="KW-0342">GTP-binding</keyword>
<comment type="cofactor">
    <cofactor evidence="1">
        <name>Mg(2+)</name>
        <dbReference type="ChEBI" id="CHEBI:18420"/>
    </cofactor>
</comment>
<evidence type="ECO:0000256" key="9">
    <source>
        <dbReference type="ARBA" id="ARBA00022842"/>
    </source>
</evidence>
<dbReference type="Proteomes" id="UP001432146">
    <property type="component" value="Unassembled WGS sequence"/>
</dbReference>
<comment type="function">
    <text evidence="12">Tubulin is the major constituent of microtubules, a cylinder consisting of laterally associated linear protofilaments composed of alpha- and beta-tubulin heterodimers. Microtubules grow by the addition of GTP-tubulin dimers to the microtubule end, where a stabilizing cap forms. Below the cap, tubulin dimers are in GDP-bound state, owing to GTPase activity of alpha-tubulin.</text>
</comment>
<evidence type="ECO:0000256" key="7">
    <source>
        <dbReference type="ARBA" id="ARBA00022723"/>
    </source>
</evidence>
<keyword evidence="5" id="KW-0963">Cytoplasm</keyword>
<dbReference type="InterPro" id="IPR000217">
    <property type="entry name" value="Tubulin"/>
</dbReference>
<dbReference type="InterPro" id="IPR003008">
    <property type="entry name" value="Tubulin_FtsZ_GTPase"/>
</dbReference>
<gene>
    <name evidence="15" type="ORF">QLX08_003744</name>
</gene>
<name>A0AAW1A527_9HYME</name>
<dbReference type="InterPro" id="IPR013838">
    <property type="entry name" value="Beta-tubulin_BS"/>
</dbReference>
<dbReference type="Gene3D" id="3.30.1330.20">
    <property type="entry name" value="Tubulin/FtsZ, C-terminal domain"/>
    <property type="match status" value="1"/>
</dbReference>
<comment type="subcellular location">
    <subcellularLocation>
        <location evidence="2">Cytoplasm</location>
        <location evidence="2">Cytoskeleton</location>
    </subcellularLocation>
</comment>
<evidence type="ECO:0000256" key="4">
    <source>
        <dbReference type="ARBA" id="ARBA00011747"/>
    </source>
</evidence>
<keyword evidence="8" id="KW-0547">Nucleotide-binding</keyword>
<dbReference type="GO" id="GO:0007017">
    <property type="term" value="P:microtubule-based process"/>
    <property type="evidence" value="ECO:0007669"/>
    <property type="project" value="InterPro"/>
</dbReference>
<evidence type="ECO:0000256" key="12">
    <source>
        <dbReference type="ARBA" id="ARBA00034296"/>
    </source>
</evidence>
<keyword evidence="9" id="KW-0460">Magnesium</keyword>
<dbReference type="PANTHER" id="PTHR11588">
    <property type="entry name" value="TUBULIN"/>
    <property type="match status" value="1"/>
</dbReference>
<evidence type="ECO:0000256" key="11">
    <source>
        <dbReference type="ARBA" id="ARBA00023212"/>
    </source>
</evidence>
<dbReference type="GO" id="GO:0046872">
    <property type="term" value="F:metal ion binding"/>
    <property type="evidence" value="ECO:0007669"/>
    <property type="project" value="UniProtKB-KW"/>
</dbReference>
<evidence type="ECO:0000256" key="1">
    <source>
        <dbReference type="ARBA" id="ARBA00001946"/>
    </source>
</evidence>
<feature type="domain" description="Tubulin/FtsZ 2-layer sandwich" evidence="14">
    <location>
        <begin position="246"/>
        <end position="383"/>
    </location>
</feature>
<evidence type="ECO:0000256" key="5">
    <source>
        <dbReference type="ARBA" id="ARBA00022490"/>
    </source>
</evidence>
<dbReference type="SUPFAM" id="SSF55307">
    <property type="entry name" value="Tubulin C-terminal domain-like"/>
    <property type="match status" value="1"/>
</dbReference>
<accession>A0AAW1A527</accession>
<dbReference type="Pfam" id="PF03953">
    <property type="entry name" value="Tubulin_C"/>
    <property type="match status" value="1"/>
</dbReference>
<dbReference type="EMBL" id="JAWNGG020000056">
    <property type="protein sequence ID" value="KAK9305044.1"/>
    <property type="molecule type" value="Genomic_DNA"/>
</dbReference>
<protein>
    <recommendedName>
        <fullName evidence="17">Tubulin beta chain</fullName>
    </recommendedName>
</protein>
<dbReference type="FunFam" id="3.30.1330.20:FF:000009">
    <property type="entry name" value="Tubulin beta chain"/>
    <property type="match status" value="1"/>
</dbReference>
<comment type="subunit">
    <text evidence="4">Dimer of alpha and beta chains. A typical microtubule is a hollow water-filled tube with an outer diameter of 25 nm and an inner diameter of 15 nM. Alpha-beta heterodimers associate head-to-tail to form protofilaments running lengthwise along the microtubule wall with the beta-tubulin subunit facing the microtubule plus end conferring a structural polarity. Microtubules usually have 13 protofilaments but different protofilament numbers can be found in some organisms and specialized cells.</text>
</comment>
<evidence type="ECO:0000313" key="16">
    <source>
        <dbReference type="Proteomes" id="UP001432146"/>
    </source>
</evidence>
<keyword evidence="7" id="KW-0479">Metal-binding</keyword>
<keyword evidence="11" id="KW-0206">Cytoskeleton</keyword>
<dbReference type="GO" id="GO:0003924">
    <property type="term" value="F:GTPase activity"/>
    <property type="evidence" value="ECO:0007669"/>
    <property type="project" value="InterPro"/>
</dbReference>
<dbReference type="InterPro" id="IPR036525">
    <property type="entry name" value="Tubulin/FtsZ_GTPase_sf"/>
</dbReference>
<dbReference type="SMART" id="SM00865">
    <property type="entry name" value="Tubulin_C"/>
    <property type="match status" value="1"/>
</dbReference>
<evidence type="ECO:0000256" key="8">
    <source>
        <dbReference type="ARBA" id="ARBA00022741"/>
    </source>
</evidence>
<evidence type="ECO:0000256" key="2">
    <source>
        <dbReference type="ARBA" id="ARBA00004245"/>
    </source>
</evidence>
<dbReference type="InterPro" id="IPR023123">
    <property type="entry name" value="Tubulin_C"/>
</dbReference>
<dbReference type="SMART" id="SM00864">
    <property type="entry name" value="Tubulin"/>
    <property type="match status" value="1"/>
</dbReference>
<evidence type="ECO:0000256" key="3">
    <source>
        <dbReference type="ARBA" id="ARBA00009636"/>
    </source>
</evidence>
<feature type="domain" description="Tubulin/FtsZ GTPase" evidence="13">
    <location>
        <begin position="47"/>
        <end position="244"/>
    </location>
</feature>
<keyword evidence="16" id="KW-1185">Reference proteome</keyword>